<dbReference type="Gene3D" id="3.10.450.40">
    <property type="match status" value="1"/>
</dbReference>
<dbReference type="EMBL" id="OR769222">
    <property type="protein sequence ID" value="WQJ52803.1"/>
    <property type="molecule type" value="Genomic_DNA"/>
</dbReference>
<organism evidence="1 2">
    <name type="scientific">phage Lak_Megaphage_RVC_JS4_GC31</name>
    <dbReference type="NCBI Taxonomy" id="3109228"/>
    <lineage>
        <taxon>Viruses</taxon>
        <taxon>Duplodnaviria</taxon>
        <taxon>Heunggongvirae</taxon>
        <taxon>Uroviricota</taxon>
        <taxon>Caudoviricetes</taxon>
        <taxon>Caudoviricetes code 15 clade</taxon>
    </lineage>
</organism>
<keyword evidence="2" id="KW-1185">Reference proteome</keyword>
<protein>
    <submittedName>
        <fullName evidence="1">Uncharacterized protein</fullName>
    </submittedName>
</protein>
<name>A0ABZ0Z0T6_9CAUD</name>
<evidence type="ECO:0000313" key="2">
    <source>
        <dbReference type="Proteomes" id="UP001349343"/>
    </source>
</evidence>
<proteinExistence type="predicted"/>
<evidence type="ECO:0000313" key="1">
    <source>
        <dbReference type="EMBL" id="WQJ52803.1"/>
    </source>
</evidence>
<dbReference type="Proteomes" id="UP001349343">
    <property type="component" value="Segment"/>
</dbReference>
<accession>A0ABZ0Z0T6</accession>
<sequence length="125" mass="14447">MKIRELYCKLPTDLDYEAKVESSDEAFNILQQIKIVLGTKPGEVLGSPLFGCDLEKYLFSMNYNKEEMLQMINYEIFSNVYYDQNRWKIGVDILFGHNADDPYEYAVIDISLNSQKCLGIIVGQQ</sequence>
<reference evidence="1 2" key="1">
    <citation type="submission" date="2023-11" db="EMBL/GenBank/DDBJ databases">
        <authorList>
            <person name="Cook R."/>
            <person name="Crisci M."/>
            <person name="Pye H."/>
            <person name="Adriaenssens E."/>
            <person name="Santini J."/>
        </authorList>
    </citation>
    <scope>NUCLEOTIDE SEQUENCE [LARGE SCALE GENOMIC DNA]</scope>
    <source>
        <strain evidence="1">Lak_Megaphage_RVC_JS4_GC31</strain>
    </source>
</reference>
<dbReference type="SUPFAM" id="SSF160719">
    <property type="entry name" value="gpW/gp25-like"/>
    <property type="match status" value="1"/>
</dbReference>